<proteinExistence type="predicted"/>
<keyword evidence="2" id="KW-1185">Reference proteome</keyword>
<gene>
    <name evidence="1" type="ORF">CJOHNSTONI_LOCUS9618</name>
</gene>
<dbReference type="AlphaFoldDB" id="A0A8J2M640"/>
<accession>A0A8J2M640</accession>
<name>A0A8J2M640_9BILA</name>
<evidence type="ECO:0000313" key="1">
    <source>
        <dbReference type="EMBL" id="CAG9540070.1"/>
    </source>
</evidence>
<dbReference type="Proteomes" id="UP000746747">
    <property type="component" value="Unassembled WGS sequence"/>
</dbReference>
<sequence>MLVCYGKRDAPGREEPAAVSLTPRSISRLAQLFPHLHGEAQRGTVTARYAQWQQPNDTDHSLIRKLLRSSNDERCLKYILLQ</sequence>
<evidence type="ECO:0000313" key="2">
    <source>
        <dbReference type="Proteomes" id="UP000746747"/>
    </source>
</evidence>
<organism evidence="1 2">
    <name type="scientific">Cercopithifilaria johnstoni</name>
    <dbReference type="NCBI Taxonomy" id="2874296"/>
    <lineage>
        <taxon>Eukaryota</taxon>
        <taxon>Metazoa</taxon>
        <taxon>Ecdysozoa</taxon>
        <taxon>Nematoda</taxon>
        <taxon>Chromadorea</taxon>
        <taxon>Rhabditida</taxon>
        <taxon>Spirurina</taxon>
        <taxon>Spiruromorpha</taxon>
        <taxon>Filarioidea</taxon>
        <taxon>Onchocercidae</taxon>
        <taxon>Cercopithifilaria</taxon>
    </lineage>
</organism>
<protein>
    <submittedName>
        <fullName evidence="1">Uncharacterized protein</fullName>
    </submittedName>
</protein>
<comment type="caution">
    <text evidence="1">The sequence shown here is derived from an EMBL/GenBank/DDBJ whole genome shotgun (WGS) entry which is preliminary data.</text>
</comment>
<dbReference type="EMBL" id="CAKAEH010001887">
    <property type="protein sequence ID" value="CAG9540070.1"/>
    <property type="molecule type" value="Genomic_DNA"/>
</dbReference>
<reference evidence="1" key="1">
    <citation type="submission" date="2021-09" db="EMBL/GenBank/DDBJ databases">
        <authorList>
            <consortium name="Pathogen Informatics"/>
        </authorList>
    </citation>
    <scope>NUCLEOTIDE SEQUENCE</scope>
</reference>